<reference evidence="1 2" key="1">
    <citation type="journal article" date="2023" name="Life. Sci Alliance">
        <title>Evolutionary insights into 3D genome organization and epigenetic landscape of Vigna mungo.</title>
        <authorList>
            <person name="Junaid A."/>
            <person name="Singh B."/>
            <person name="Bhatia S."/>
        </authorList>
    </citation>
    <scope>NUCLEOTIDE SEQUENCE [LARGE SCALE GENOMIC DNA]</scope>
    <source>
        <strain evidence="1">Urdbean</strain>
    </source>
</reference>
<dbReference type="AlphaFoldDB" id="A0AAQ3S2U3"/>
<protein>
    <submittedName>
        <fullName evidence="1">Uncharacterized protein</fullName>
    </submittedName>
</protein>
<dbReference type="Proteomes" id="UP001374535">
    <property type="component" value="Chromosome 4"/>
</dbReference>
<evidence type="ECO:0000313" key="1">
    <source>
        <dbReference type="EMBL" id="WVZ13624.1"/>
    </source>
</evidence>
<organism evidence="1 2">
    <name type="scientific">Vigna mungo</name>
    <name type="common">Black gram</name>
    <name type="synonym">Phaseolus mungo</name>
    <dbReference type="NCBI Taxonomy" id="3915"/>
    <lineage>
        <taxon>Eukaryota</taxon>
        <taxon>Viridiplantae</taxon>
        <taxon>Streptophyta</taxon>
        <taxon>Embryophyta</taxon>
        <taxon>Tracheophyta</taxon>
        <taxon>Spermatophyta</taxon>
        <taxon>Magnoliopsida</taxon>
        <taxon>eudicotyledons</taxon>
        <taxon>Gunneridae</taxon>
        <taxon>Pentapetalae</taxon>
        <taxon>rosids</taxon>
        <taxon>fabids</taxon>
        <taxon>Fabales</taxon>
        <taxon>Fabaceae</taxon>
        <taxon>Papilionoideae</taxon>
        <taxon>50 kb inversion clade</taxon>
        <taxon>NPAAA clade</taxon>
        <taxon>indigoferoid/millettioid clade</taxon>
        <taxon>Phaseoleae</taxon>
        <taxon>Vigna</taxon>
    </lineage>
</organism>
<name>A0AAQ3S2U3_VIGMU</name>
<gene>
    <name evidence="1" type="ORF">V8G54_011190</name>
</gene>
<evidence type="ECO:0000313" key="2">
    <source>
        <dbReference type="Proteomes" id="UP001374535"/>
    </source>
</evidence>
<keyword evidence="2" id="KW-1185">Reference proteome</keyword>
<dbReference type="InterPro" id="IPR018971">
    <property type="entry name" value="DUF1997"/>
</dbReference>
<sequence>MGSILLNPCQPFFSHTIFAPLKKHKVHHHVSASASRNNFKCNNISRTSSFNYRSSASVPLHELPSASFDEYIEDKGRVIRSIFSAKTASQQLNETKVEFPDLNTNYIPPSFNINAKGALYLEKKGMHNWMRNHLDININLAFPSLLAWVPDLVLQNILQSVLKGYVDDVNNGFAVRLLGDYNSFKRNKSKSLK</sequence>
<dbReference type="Pfam" id="PF09366">
    <property type="entry name" value="DUF1997"/>
    <property type="match status" value="1"/>
</dbReference>
<dbReference type="PANTHER" id="PTHR34133:SF8">
    <property type="entry name" value="OS07G0633000 PROTEIN"/>
    <property type="match status" value="1"/>
</dbReference>
<accession>A0AAQ3S2U3</accession>
<dbReference type="EMBL" id="CP144697">
    <property type="protein sequence ID" value="WVZ13624.1"/>
    <property type="molecule type" value="Genomic_DNA"/>
</dbReference>
<proteinExistence type="predicted"/>
<dbReference type="PANTHER" id="PTHR34133">
    <property type="entry name" value="OS07G0633000 PROTEIN"/>
    <property type="match status" value="1"/>
</dbReference>